<dbReference type="Pfam" id="PF02518">
    <property type="entry name" value="HATPase_c"/>
    <property type="match status" value="1"/>
</dbReference>
<dbReference type="InterPro" id="IPR036890">
    <property type="entry name" value="HATPase_C_sf"/>
</dbReference>
<comment type="catalytic activity">
    <reaction evidence="1">
        <text>ATP + protein L-histidine = ADP + protein N-phospho-L-histidine.</text>
        <dbReference type="EC" id="2.7.13.3"/>
    </reaction>
</comment>
<organism evidence="8 9">
    <name type="scientific">Algoriphagus oliviformis</name>
    <dbReference type="NCBI Taxonomy" id="2811231"/>
    <lineage>
        <taxon>Bacteria</taxon>
        <taxon>Pseudomonadati</taxon>
        <taxon>Bacteroidota</taxon>
        <taxon>Cytophagia</taxon>
        <taxon>Cytophagales</taxon>
        <taxon>Cyclobacteriaceae</taxon>
        <taxon>Algoriphagus</taxon>
    </lineage>
</organism>
<keyword evidence="9" id="KW-1185">Reference proteome</keyword>
<keyword evidence="6" id="KW-0812">Transmembrane</keyword>
<evidence type="ECO:0000256" key="3">
    <source>
        <dbReference type="ARBA" id="ARBA00022679"/>
    </source>
</evidence>
<evidence type="ECO:0000256" key="5">
    <source>
        <dbReference type="ARBA" id="ARBA00023012"/>
    </source>
</evidence>
<dbReference type="InterPro" id="IPR004358">
    <property type="entry name" value="Sig_transdc_His_kin-like_C"/>
</dbReference>
<evidence type="ECO:0000313" key="9">
    <source>
        <dbReference type="Proteomes" id="UP000664317"/>
    </source>
</evidence>
<evidence type="ECO:0000256" key="2">
    <source>
        <dbReference type="ARBA" id="ARBA00012438"/>
    </source>
</evidence>
<dbReference type="SUPFAM" id="SSF55874">
    <property type="entry name" value="ATPase domain of HSP90 chaperone/DNA topoisomerase II/histidine kinase"/>
    <property type="match status" value="1"/>
</dbReference>
<sequence length="252" mass="28016">MLDQESQVIAIVLSGLFFAGLMSVFVVAMVFIHRQRQDLARQKLNQVQAEHEKTLLSIENEIQQETLAQVGRELHDNIGQLLSLTKLNLNSSKPEKQAEGRSMLGQVIKEVRSLSKILNLDWVESLTLEDFLAQQLEKIQSTGFCQTDLRSDQSLPELPKETKIVLFRVIQECLNNALKHAEPKQISVRISLPSVEKVLLVIQDDGLGFDSSIPSQGSGMTNLANRMKTIGGSFLLNSKPGAGTKIILDFPI</sequence>
<reference evidence="8 9" key="1">
    <citation type="submission" date="2021-03" db="EMBL/GenBank/DDBJ databases">
        <title>novel species isolated from a fishpond in China.</title>
        <authorList>
            <person name="Lu H."/>
            <person name="Cai Z."/>
        </authorList>
    </citation>
    <scope>NUCLEOTIDE SEQUENCE [LARGE SCALE GENOMIC DNA]</scope>
    <source>
        <strain evidence="8 9">H41</strain>
    </source>
</reference>
<keyword evidence="5" id="KW-0902">Two-component regulatory system</keyword>
<dbReference type="Gene3D" id="3.30.565.10">
    <property type="entry name" value="Histidine kinase-like ATPase, C-terminal domain"/>
    <property type="match status" value="1"/>
</dbReference>
<dbReference type="EMBL" id="JAFKCT010000001">
    <property type="protein sequence ID" value="MBN7810028.1"/>
    <property type="molecule type" value="Genomic_DNA"/>
</dbReference>
<dbReference type="InterPro" id="IPR003594">
    <property type="entry name" value="HATPase_dom"/>
</dbReference>
<keyword evidence="6" id="KW-0472">Membrane</keyword>
<gene>
    <name evidence="8" type="ORF">J0A68_03615</name>
</gene>
<keyword evidence="4 8" id="KW-0418">Kinase</keyword>
<dbReference type="PANTHER" id="PTHR24421:SF10">
    <property type="entry name" value="NITRATE_NITRITE SENSOR PROTEIN NARQ"/>
    <property type="match status" value="1"/>
</dbReference>
<feature type="transmembrane region" description="Helical" evidence="6">
    <location>
        <begin position="6"/>
        <end position="32"/>
    </location>
</feature>
<protein>
    <recommendedName>
        <fullName evidence="2">histidine kinase</fullName>
        <ecNumber evidence="2">2.7.13.3</ecNumber>
    </recommendedName>
</protein>
<evidence type="ECO:0000313" key="8">
    <source>
        <dbReference type="EMBL" id="MBN7810028.1"/>
    </source>
</evidence>
<comment type="caution">
    <text evidence="8">The sequence shown here is derived from an EMBL/GenBank/DDBJ whole genome shotgun (WGS) entry which is preliminary data.</text>
</comment>
<dbReference type="Proteomes" id="UP000664317">
    <property type="component" value="Unassembled WGS sequence"/>
</dbReference>
<feature type="domain" description="Histidine kinase" evidence="7">
    <location>
        <begin position="69"/>
        <end position="252"/>
    </location>
</feature>
<evidence type="ECO:0000256" key="4">
    <source>
        <dbReference type="ARBA" id="ARBA00022777"/>
    </source>
</evidence>
<dbReference type="PRINTS" id="PR00344">
    <property type="entry name" value="BCTRLSENSOR"/>
</dbReference>
<keyword evidence="6" id="KW-1133">Transmembrane helix</keyword>
<name>A0ABS3BYU0_9BACT</name>
<dbReference type="RefSeq" id="WP_206576817.1">
    <property type="nucleotide sequence ID" value="NZ_JAFKCT010000001.1"/>
</dbReference>
<accession>A0ABS3BYU0</accession>
<dbReference type="GO" id="GO:0016301">
    <property type="term" value="F:kinase activity"/>
    <property type="evidence" value="ECO:0007669"/>
    <property type="project" value="UniProtKB-KW"/>
</dbReference>
<dbReference type="PROSITE" id="PS50109">
    <property type="entry name" value="HIS_KIN"/>
    <property type="match status" value="1"/>
</dbReference>
<dbReference type="InterPro" id="IPR050482">
    <property type="entry name" value="Sensor_HK_TwoCompSys"/>
</dbReference>
<evidence type="ECO:0000256" key="1">
    <source>
        <dbReference type="ARBA" id="ARBA00000085"/>
    </source>
</evidence>
<proteinExistence type="predicted"/>
<evidence type="ECO:0000256" key="6">
    <source>
        <dbReference type="SAM" id="Phobius"/>
    </source>
</evidence>
<dbReference type="CDD" id="cd16917">
    <property type="entry name" value="HATPase_UhpB-NarQ-NarX-like"/>
    <property type="match status" value="1"/>
</dbReference>
<dbReference type="PANTHER" id="PTHR24421">
    <property type="entry name" value="NITRATE/NITRITE SENSOR PROTEIN NARX-RELATED"/>
    <property type="match status" value="1"/>
</dbReference>
<evidence type="ECO:0000259" key="7">
    <source>
        <dbReference type="PROSITE" id="PS50109"/>
    </source>
</evidence>
<dbReference type="InterPro" id="IPR005467">
    <property type="entry name" value="His_kinase_dom"/>
</dbReference>
<dbReference type="EC" id="2.7.13.3" evidence="2"/>
<keyword evidence="3" id="KW-0808">Transferase</keyword>